<protein>
    <recommendedName>
        <fullName evidence="3">SAYSvFN domain-containing protein</fullName>
    </recommendedName>
</protein>
<dbReference type="PANTHER" id="PTHR13527">
    <property type="entry name" value="SAYSVFN DOMAIN-CONTAINING PROTEIN 1"/>
    <property type="match status" value="1"/>
</dbReference>
<feature type="region of interest" description="Disordered" evidence="1">
    <location>
        <begin position="162"/>
        <end position="230"/>
    </location>
</feature>
<keyword evidence="2" id="KW-1133">Transmembrane helix</keyword>
<dbReference type="InterPro" id="IPR019387">
    <property type="entry name" value="SAYSvFN_dom"/>
</dbReference>
<dbReference type="Pfam" id="PF10260">
    <property type="entry name" value="SAYSvFN"/>
    <property type="match status" value="1"/>
</dbReference>
<name>A0A9W7AD05_9STRA</name>
<feature type="domain" description="SAYSvFN" evidence="3">
    <location>
        <begin position="88"/>
        <end position="152"/>
    </location>
</feature>
<keyword evidence="5" id="KW-1185">Reference proteome</keyword>
<evidence type="ECO:0000256" key="2">
    <source>
        <dbReference type="SAM" id="Phobius"/>
    </source>
</evidence>
<comment type="caution">
    <text evidence="4">The sequence shown here is derived from an EMBL/GenBank/DDBJ whole genome shotgun (WGS) entry which is preliminary data.</text>
</comment>
<feature type="compositionally biased region" description="Basic and acidic residues" evidence="1">
    <location>
        <begin position="208"/>
        <end position="230"/>
    </location>
</feature>
<feature type="compositionally biased region" description="Acidic residues" evidence="1">
    <location>
        <begin position="170"/>
        <end position="180"/>
    </location>
</feature>
<reference evidence="5" key="1">
    <citation type="journal article" date="2023" name="Commun. Biol.">
        <title>Genome analysis of Parmales, the sister group of diatoms, reveals the evolutionary specialization of diatoms from phago-mixotrophs to photoautotrophs.</title>
        <authorList>
            <person name="Ban H."/>
            <person name="Sato S."/>
            <person name="Yoshikawa S."/>
            <person name="Yamada K."/>
            <person name="Nakamura Y."/>
            <person name="Ichinomiya M."/>
            <person name="Sato N."/>
            <person name="Blanc-Mathieu R."/>
            <person name="Endo H."/>
            <person name="Kuwata A."/>
            <person name="Ogata H."/>
        </authorList>
    </citation>
    <scope>NUCLEOTIDE SEQUENCE [LARGE SCALE GENOMIC DNA]</scope>
    <source>
        <strain evidence="5">NIES 3701</strain>
    </source>
</reference>
<accession>A0A9W7AD05</accession>
<keyword evidence="2" id="KW-0812">Transmembrane</keyword>
<feature type="transmembrane region" description="Helical" evidence="2">
    <location>
        <begin position="102"/>
        <end position="118"/>
    </location>
</feature>
<proteinExistence type="predicted"/>
<dbReference type="PANTHER" id="PTHR13527:SF0">
    <property type="entry name" value="SAYSVFN DOMAIN-CONTAINING PROTEIN 1"/>
    <property type="match status" value="1"/>
</dbReference>
<evidence type="ECO:0000259" key="3">
    <source>
        <dbReference type="Pfam" id="PF10260"/>
    </source>
</evidence>
<sequence>MKSRAIWDRSRLLEASLADKIAPFLYESGLTELWAALSYDSLYRYALLVVKFVEELKGLWKTHHRKILRLLRRLRRHWKLLFAVAGYFFVVAQLHLRFECGQMILIFTSLALIYTYGFDKSDDNNNKVSAYSVFNGFRNILGSIDAEELGRQYAGGAMAALYQPQQQHEQEEDEEAEDNGNPDINAVENALPQPRHRAGRGKKKQKGRRDEIEARRERQFQQQVAREHQF</sequence>
<evidence type="ECO:0000256" key="1">
    <source>
        <dbReference type="SAM" id="MobiDB-lite"/>
    </source>
</evidence>
<organism evidence="4 5">
    <name type="scientific">Triparma strigata</name>
    <dbReference type="NCBI Taxonomy" id="1606541"/>
    <lineage>
        <taxon>Eukaryota</taxon>
        <taxon>Sar</taxon>
        <taxon>Stramenopiles</taxon>
        <taxon>Ochrophyta</taxon>
        <taxon>Bolidophyceae</taxon>
        <taxon>Parmales</taxon>
        <taxon>Triparmaceae</taxon>
        <taxon>Triparma</taxon>
    </lineage>
</organism>
<feature type="compositionally biased region" description="Basic residues" evidence="1">
    <location>
        <begin position="194"/>
        <end position="207"/>
    </location>
</feature>
<dbReference type="Proteomes" id="UP001165085">
    <property type="component" value="Unassembled WGS sequence"/>
</dbReference>
<gene>
    <name evidence="4" type="ORF">TrST_g5422</name>
</gene>
<dbReference type="OrthoDB" id="10524132at2759"/>
<evidence type="ECO:0000313" key="4">
    <source>
        <dbReference type="EMBL" id="GMH68186.1"/>
    </source>
</evidence>
<keyword evidence="2" id="KW-0472">Membrane</keyword>
<dbReference type="EMBL" id="BRXY01000123">
    <property type="protein sequence ID" value="GMH68186.1"/>
    <property type="molecule type" value="Genomic_DNA"/>
</dbReference>
<dbReference type="InterPro" id="IPR039159">
    <property type="entry name" value="SAYSD1"/>
</dbReference>
<feature type="transmembrane region" description="Helical" evidence="2">
    <location>
        <begin position="78"/>
        <end position="96"/>
    </location>
</feature>
<dbReference type="AlphaFoldDB" id="A0A9W7AD05"/>
<evidence type="ECO:0000313" key="5">
    <source>
        <dbReference type="Proteomes" id="UP001165085"/>
    </source>
</evidence>